<gene>
    <name evidence="2" type="ORF">OAUR00152_LOCUS30877</name>
</gene>
<dbReference type="AlphaFoldDB" id="A0A7S4N6Y2"/>
<proteinExistence type="predicted"/>
<accession>A0A7S4N6Y2</accession>
<name>A0A7S4N6Y2_9STRA</name>
<reference evidence="2" key="1">
    <citation type="submission" date="2021-01" db="EMBL/GenBank/DDBJ databases">
        <authorList>
            <person name="Corre E."/>
            <person name="Pelletier E."/>
            <person name="Niang G."/>
            <person name="Scheremetjew M."/>
            <person name="Finn R."/>
            <person name="Kale V."/>
            <person name="Holt S."/>
            <person name="Cochrane G."/>
            <person name="Meng A."/>
            <person name="Brown T."/>
            <person name="Cohen L."/>
        </authorList>
    </citation>
    <scope>NUCLEOTIDE SEQUENCE</scope>
    <source>
        <strain evidence="2">Isolate 1302-5</strain>
    </source>
</reference>
<feature type="region of interest" description="Disordered" evidence="1">
    <location>
        <begin position="15"/>
        <end position="48"/>
    </location>
</feature>
<organism evidence="2">
    <name type="scientific">Odontella aurita</name>
    <dbReference type="NCBI Taxonomy" id="265563"/>
    <lineage>
        <taxon>Eukaryota</taxon>
        <taxon>Sar</taxon>
        <taxon>Stramenopiles</taxon>
        <taxon>Ochrophyta</taxon>
        <taxon>Bacillariophyta</taxon>
        <taxon>Mediophyceae</taxon>
        <taxon>Biddulphiophycidae</taxon>
        <taxon>Eupodiscales</taxon>
        <taxon>Odontellaceae</taxon>
        <taxon>Odontella</taxon>
    </lineage>
</organism>
<evidence type="ECO:0000313" key="2">
    <source>
        <dbReference type="EMBL" id="CAE2269101.1"/>
    </source>
</evidence>
<evidence type="ECO:0000256" key="1">
    <source>
        <dbReference type="SAM" id="MobiDB-lite"/>
    </source>
</evidence>
<sequence>MSSLYRSLVGPGGLFRSRPSGATHPPNRYAKDSPTGVNVWPDRRRGRSPMHLGRSHLISAGRCMFAVIKATKATTVKEKYYRDEFRAKGGEGDRCNRLPPANFDAKRGLAVSFRASRFDFDSAHILQF</sequence>
<dbReference type="EMBL" id="HBKQ01044778">
    <property type="protein sequence ID" value="CAE2269101.1"/>
    <property type="molecule type" value="Transcribed_RNA"/>
</dbReference>
<protein>
    <submittedName>
        <fullName evidence="2">Uncharacterized protein</fullName>
    </submittedName>
</protein>